<sequence>MKKITIENFNGQTVIMARKIISMTDTILTYEPKHETRGAIAIDNNVKVIIEDYEEKRDWFVVCVKSSGFIYAVNEHQFFAQHHVKLLSQPMTETEAKKLVEQLDRTLDVY</sequence>
<gene>
    <name evidence="1" type="ORF">PLgW1_25</name>
</gene>
<reference evidence="1" key="1">
    <citation type="submission" date="2017-04" db="EMBL/GenBank/DDBJ databases">
        <title>Genome sequence and comparative analysis of three virulent Lactococcus garvieae phages, novel phages with genome architecture linking the 936 group phages of Lactococcus lactis.</title>
        <authorList>
            <person name="Hoai T.D."/>
            <person name="Nishiki I."/>
            <person name="Yoshida T."/>
            <person name="Nakai T."/>
        </authorList>
    </citation>
    <scope>NUCLEOTIDE SEQUENCE [LARGE SCALE GENOMIC DNA]</scope>
</reference>
<dbReference type="Proteomes" id="UP000251251">
    <property type="component" value="Segment"/>
</dbReference>
<evidence type="ECO:0000313" key="1">
    <source>
        <dbReference type="EMBL" id="ARQ94836.1"/>
    </source>
</evidence>
<dbReference type="EMBL" id="KY888143">
    <property type="protein sequence ID" value="ARQ94836.1"/>
    <property type="molecule type" value="Genomic_DNA"/>
</dbReference>
<protein>
    <submittedName>
        <fullName evidence="1">Uncharacterized protein</fullName>
    </submittedName>
</protein>
<keyword evidence="2" id="KW-1185">Reference proteome</keyword>
<proteinExistence type="predicted"/>
<accession>A0A2Z2GXM9</accession>
<organism evidence="1 2">
    <name type="scientific">Lactococcus phage PLgW-1</name>
    <dbReference type="NCBI Taxonomy" id="1983536"/>
    <lineage>
        <taxon>Viruses</taxon>
        <taxon>Duplodnaviria</taxon>
        <taxon>Heunggongvirae</taxon>
        <taxon>Uroviricota</taxon>
        <taxon>Caudoviricetes</taxon>
        <taxon>Uwajimavirus</taxon>
        <taxon>Uwajimavirus PLgW1</taxon>
    </lineage>
</organism>
<evidence type="ECO:0000313" key="2">
    <source>
        <dbReference type="Proteomes" id="UP000251251"/>
    </source>
</evidence>
<name>A0A2Z2GXM9_9CAUD</name>